<dbReference type="InterPro" id="IPR015168">
    <property type="entry name" value="SsuA/THI5"/>
</dbReference>
<keyword evidence="3" id="KW-1185">Reference proteome</keyword>
<dbReference type="EMBL" id="SMBX01000001">
    <property type="protein sequence ID" value="TCV03105.1"/>
    <property type="molecule type" value="Genomic_DNA"/>
</dbReference>
<dbReference type="RefSeq" id="WP_132473257.1">
    <property type="nucleotide sequence ID" value="NZ_JBEBWM010000012.1"/>
</dbReference>
<feature type="domain" description="SsuA/THI5-like" evidence="1">
    <location>
        <begin position="61"/>
        <end position="266"/>
    </location>
</feature>
<dbReference type="Gene3D" id="3.40.190.10">
    <property type="entry name" value="Periplasmic binding protein-like II"/>
    <property type="match status" value="2"/>
</dbReference>
<organism evidence="2 3">
    <name type="scientific">Paracandidimonas soli</name>
    <dbReference type="NCBI Taxonomy" id="1917182"/>
    <lineage>
        <taxon>Bacteria</taxon>
        <taxon>Pseudomonadati</taxon>
        <taxon>Pseudomonadota</taxon>
        <taxon>Betaproteobacteria</taxon>
        <taxon>Burkholderiales</taxon>
        <taxon>Alcaligenaceae</taxon>
        <taxon>Paracandidimonas</taxon>
    </lineage>
</organism>
<reference evidence="2 3" key="1">
    <citation type="submission" date="2019-03" db="EMBL/GenBank/DDBJ databases">
        <title>Genomic Encyclopedia of Type Strains, Phase IV (KMG-IV): sequencing the most valuable type-strain genomes for metagenomic binning, comparative biology and taxonomic classification.</title>
        <authorList>
            <person name="Goeker M."/>
        </authorList>
    </citation>
    <scope>NUCLEOTIDE SEQUENCE [LARGE SCALE GENOMIC DNA]</scope>
    <source>
        <strain evidence="2 3">DSM 100048</strain>
    </source>
</reference>
<comment type="caution">
    <text evidence="2">The sequence shown here is derived from an EMBL/GenBank/DDBJ whole genome shotgun (WGS) entry which is preliminary data.</text>
</comment>
<evidence type="ECO:0000259" key="1">
    <source>
        <dbReference type="Pfam" id="PF09084"/>
    </source>
</evidence>
<protein>
    <submittedName>
        <fullName evidence="2">ABC-type nitrate/sulfonate/bicarbonate transport system substrate-binding protein</fullName>
    </submittedName>
</protein>
<dbReference type="InterPro" id="IPR027939">
    <property type="entry name" value="NMT1/THI5"/>
</dbReference>
<accession>A0A4R3VJC6</accession>
<dbReference type="OrthoDB" id="8555942at2"/>
<sequence length="374" mass="39628">MDTAAHKKNLSGGISRRDVLKTAAAGMALGTGLIGMPAIARTRNISITLPWVVNGSNFWPIVGKQKGFFSSRGINLSVSRGNGSVAAAQAVGNGQFDLGVVFFGGVLVNIARGLPLQILSTVAYDSTMGNIVLADSPIQDPKDLTGKRIGIVATSAEAPYWPAFAEKTGIDLSKTTRQQLDARMVERALIEKQVDATTGIATSSLPVLKSLGVDVRFIPWSKYGVNLYASQIIAPTKTVESDPELCQAVVDGILESVIYTLKNPEESLEILYKEQPEIGLTKGGKENAILSQGLAQATMMGEEMFTHGMGHSDLAKIDAMIKMAADAGALPEGAPLPKAEQIATNRFVGKLRIEDSELATIRQSLAPYIAMTGG</sequence>
<evidence type="ECO:0000313" key="3">
    <source>
        <dbReference type="Proteomes" id="UP000294692"/>
    </source>
</evidence>
<dbReference type="PANTHER" id="PTHR31528:SF15">
    <property type="entry name" value="RIBOFLAVIN-BINDING PROTEIN RIBY"/>
    <property type="match status" value="1"/>
</dbReference>
<dbReference type="GO" id="GO:0009228">
    <property type="term" value="P:thiamine biosynthetic process"/>
    <property type="evidence" value="ECO:0007669"/>
    <property type="project" value="InterPro"/>
</dbReference>
<dbReference type="AlphaFoldDB" id="A0A4R3VJC6"/>
<dbReference type="PROSITE" id="PS51318">
    <property type="entry name" value="TAT"/>
    <property type="match status" value="1"/>
</dbReference>
<dbReference type="SUPFAM" id="SSF53850">
    <property type="entry name" value="Periplasmic binding protein-like II"/>
    <property type="match status" value="1"/>
</dbReference>
<dbReference type="Pfam" id="PF09084">
    <property type="entry name" value="NMT1"/>
    <property type="match status" value="1"/>
</dbReference>
<evidence type="ECO:0000313" key="2">
    <source>
        <dbReference type="EMBL" id="TCV03105.1"/>
    </source>
</evidence>
<dbReference type="InterPro" id="IPR006311">
    <property type="entry name" value="TAT_signal"/>
</dbReference>
<dbReference type="Proteomes" id="UP000294692">
    <property type="component" value="Unassembled WGS sequence"/>
</dbReference>
<name>A0A4R3VJC6_9BURK</name>
<dbReference type="PANTHER" id="PTHR31528">
    <property type="entry name" value="4-AMINO-5-HYDROXYMETHYL-2-METHYLPYRIMIDINE PHOSPHATE SYNTHASE THI11-RELATED"/>
    <property type="match status" value="1"/>
</dbReference>
<proteinExistence type="predicted"/>
<gene>
    <name evidence="2" type="ORF">EV686_101567</name>
</gene>